<name>A0A9X9WD02_9PROT</name>
<comment type="caution">
    <text evidence="2">The sequence shown here is derived from an EMBL/GenBank/DDBJ whole genome shotgun (WGS) entry which is preliminary data.</text>
</comment>
<dbReference type="Proteomes" id="UP000746741">
    <property type="component" value="Unassembled WGS sequence"/>
</dbReference>
<evidence type="ECO:0000259" key="1">
    <source>
        <dbReference type="PROSITE" id="PS51186"/>
    </source>
</evidence>
<keyword evidence="4" id="KW-1185">Reference proteome</keyword>
<reference evidence="2" key="1">
    <citation type="submission" date="2020-01" db="EMBL/GenBank/DDBJ databases">
        <authorList>
            <person name="Rat A."/>
        </authorList>
    </citation>
    <scope>NUCLEOTIDE SEQUENCE</scope>
    <source>
        <strain evidence="2">LMG 31161</strain>
    </source>
</reference>
<evidence type="ECO:0000313" key="5">
    <source>
        <dbReference type="Proteomes" id="UP001138708"/>
    </source>
</evidence>
<reference evidence="3 4" key="2">
    <citation type="submission" date="2020-02" db="EMBL/GenBank/DDBJ databases">
        <authorList>
            <person name="Sun Q."/>
            <person name="Inoue M."/>
        </authorList>
    </citation>
    <scope>NUCLEOTIDE SEQUENCE [LARGE SCALE GENOMIC DNA]</scope>
    <source>
        <strain evidence="3 4">KCTC 22478</strain>
    </source>
</reference>
<evidence type="ECO:0000313" key="2">
    <source>
        <dbReference type="EMBL" id="MBR0658212.1"/>
    </source>
</evidence>
<dbReference type="SUPFAM" id="SSF55729">
    <property type="entry name" value="Acyl-CoA N-acyltransferases (Nat)"/>
    <property type="match status" value="1"/>
</dbReference>
<dbReference type="GO" id="GO:0016747">
    <property type="term" value="F:acyltransferase activity, transferring groups other than amino-acyl groups"/>
    <property type="evidence" value="ECO:0007669"/>
    <property type="project" value="InterPro"/>
</dbReference>
<evidence type="ECO:0000313" key="4">
    <source>
        <dbReference type="Proteomes" id="UP000746741"/>
    </source>
</evidence>
<dbReference type="Gene3D" id="3.40.630.30">
    <property type="match status" value="1"/>
</dbReference>
<reference evidence="2" key="3">
    <citation type="journal article" date="2021" name="Syst. Appl. Microbiol.">
        <title>Roseomonas hellenica sp. nov., isolated from roots of wild-growing Alkanna tinctoria.</title>
        <authorList>
            <person name="Rat A."/>
            <person name="Naranjo H.D."/>
            <person name="Lebbe L."/>
            <person name="Cnockaert M."/>
            <person name="Krigas N."/>
            <person name="Grigoriadou K."/>
            <person name="Maloupa E."/>
            <person name="Willems A."/>
        </authorList>
    </citation>
    <scope>NUCLEOTIDE SEQUENCE</scope>
    <source>
        <strain evidence="2">LMG 31161</strain>
    </source>
</reference>
<dbReference type="PROSITE" id="PS51186">
    <property type="entry name" value="GNAT"/>
    <property type="match status" value="1"/>
</dbReference>
<proteinExistence type="predicted"/>
<dbReference type="InterPro" id="IPR000182">
    <property type="entry name" value="GNAT_dom"/>
</dbReference>
<dbReference type="AlphaFoldDB" id="A0A9X9WD02"/>
<accession>A0A9X9WD02</accession>
<organism evidence="2 5">
    <name type="scientific">Neoroseomonas oryzicola</name>
    <dbReference type="NCBI Taxonomy" id="535904"/>
    <lineage>
        <taxon>Bacteria</taxon>
        <taxon>Pseudomonadati</taxon>
        <taxon>Pseudomonadota</taxon>
        <taxon>Alphaproteobacteria</taxon>
        <taxon>Acetobacterales</taxon>
        <taxon>Acetobacteraceae</taxon>
        <taxon>Neoroseomonas</taxon>
    </lineage>
</organism>
<evidence type="ECO:0000313" key="3">
    <source>
        <dbReference type="EMBL" id="NKE15971.1"/>
    </source>
</evidence>
<dbReference type="Pfam" id="PF00583">
    <property type="entry name" value="Acetyltransf_1"/>
    <property type="match status" value="1"/>
</dbReference>
<dbReference type="RefSeq" id="WP_168039041.1">
    <property type="nucleotide sequence ID" value="NZ_JAAEDK010000005.1"/>
</dbReference>
<dbReference type="EMBL" id="JAAVUP010000001">
    <property type="protein sequence ID" value="NKE15971.1"/>
    <property type="molecule type" value="Genomic_DNA"/>
</dbReference>
<dbReference type="InterPro" id="IPR016181">
    <property type="entry name" value="Acyl_CoA_acyltransferase"/>
</dbReference>
<dbReference type="EMBL" id="JAAEDK010000005">
    <property type="protein sequence ID" value="MBR0658212.1"/>
    <property type="molecule type" value="Genomic_DNA"/>
</dbReference>
<dbReference type="Proteomes" id="UP001138708">
    <property type="component" value="Unassembled WGS sequence"/>
</dbReference>
<gene>
    <name evidence="3" type="ORF">GWK15_03380</name>
    <name evidence="2" type="ORF">GXW75_03045</name>
</gene>
<dbReference type="CDD" id="cd04301">
    <property type="entry name" value="NAT_SF"/>
    <property type="match status" value="1"/>
</dbReference>
<protein>
    <submittedName>
        <fullName evidence="2">GNAT family N-acetyltransferase</fullName>
    </submittedName>
</protein>
<feature type="domain" description="N-acetyltransferase" evidence="1">
    <location>
        <begin position="2"/>
        <end position="149"/>
    </location>
</feature>
<sequence>MPALRIVQRAVLDLRARNGIGVSSPASPPHFQRLCLQEDPSGVWVAEADGVLQGFAFSWMIGRFWFLAQLFIDPGVQARGIGQALLSRTLEQAARRGADNHALITFAYNRASTGLYIRHGIYPREPLYRFEAPAQTVRLPSVPPSLEVVPMQSGGPAPAWLGEIDELVLGFRRDAHHQMLLGTGLRALGFIRAGRPVGYAYVSGAGHVGPMAVAPGTDPAAAGVLALHEAKATAAEYVSILAPGRAAALLAMITEAGLRLAEPMVILAARPFGEWDRYVPMNPGYM</sequence>